<evidence type="ECO:0000256" key="10">
    <source>
        <dbReference type="ARBA" id="ARBA00047984"/>
    </source>
</evidence>
<keyword evidence="9" id="KW-0943">RNA-mediated gene silencing</keyword>
<dbReference type="InterPro" id="IPR013087">
    <property type="entry name" value="Znf_C2H2_type"/>
</dbReference>
<proteinExistence type="inferred from homology"/>
<dbReference type="PANTHER" id="PTHR45418">
    <property type="entry name" value="CANCER/TESTIS ANTIGEN 55"/>
    <property type="match status" value="1"/>
</dbReference>
<feature type="domain" description="Helicase ATP-binding" evidence="13">
    <location>
        <begin position="532"/>
        <end position="714"/>
    </location>
</feature>
<dbReference type="CDD" id="cd18038">
    <property type="entry name" value="DEXXQc_Helz-like"/>
    <property type="match status" value="1"/>
</dbReference>
<dbReference type="CDD" id="cd18808">
    <property type="entry name" value="SF1_C_Upf1"/>
    <property type="match status" value="1"/>
</dbReference>
<feature type="compositionally biased region" description="Basic residues" evidence="12">
    <location>
        <begin position="312"/>
        <end position="322"/>
    </location>
</feature>
<comment type="caution">
    <text evidence="14">The sequence shown here is derived from an EMBL/GenBank/DDBJ whole genome shotgun (WGS) entry which is preliminary data.</text>
</comment>
<dbReference type="InterPro" id="IPR014001">
    <property type="entry name" value="Helicase_ATP-bd"/>
</dbReference>
<dbReference type="EC" id="3.6.4.13" evidence="3"/>
<comment type="subcellular location">
    <subcellularLocation>
        <location evidence="1">Cytoplasm</location>
    </subcellularLocation>
</comment>
<keyword evidence="8" id="KW-0067">ATP-binding</keyword>
<protein>
    <recommendedName>
        <fullName evidence="3">RNA helicase</fullName>
        <ecNumber evidence="3">3.6.4.13</ecNumber>
    </recommendedName>
</protein>
<feature type="region of interest" description="Disordered" evidence="12">
    <location>
        <begin position="289"/>
        <end position="329"/>
    </location>
</feature>
<dbReference type="EMBL" id="CAJMWX010001638">
    <property type="protein sequence ID" value="CAE6500009.1"/>
    <property type="molecule type" value="Genomic_DNA"/>
</dbReference>
<evidence type="ECO:0000256" key="7">
    <source>
        <dbReference type="ARBA" id="ARBA00022806"/>
    </source>
</evidence>
<dbReference type="InterPro" id="IPR027417">
    <property type="entry name" value="P-loop_NTPase"/>
</dbReference>
<dbReference type="Pfam" id="PF13086">
    <property type="entry name" value="AAA_11"/>
    <property type="match status" value="2"/>
</dbReference>
<dbReference type="SMART" id="SM00355">
    <property type="entry name" value="ZnF_C2H2"/>
    <property type="match status" value="3"/>
</dbReference>
<organism evidence="14 15">
    <name type="scientific">Rhizoctonia solani</name>
    <dbReference type="NCBI Taxonomy" id="456999"/>
    <lineage>
        <taxon>Eukaryota</taxon>
        <taxon>Fungi</taxon>
        <taxon>Dikarya</taxon>
        <taxon>Basidiomycota</taxon>
        <taxon>Agaricomycotina</taxon>
        <taxon>Agaricomycetes</taxon>
        <taxon>Cantharellales</taxon>
        <taxon>Ceratobasidiaceae</taxon>
        <taxon>Rhizoctonia</taxon>
    </lineage>
</organism>
<evidence type="ECO:0000256" key="11">
    <source>
        <dbReference type="ARBA" id="ARBA00048432"/>
    </source>
</evidence>
<dbReference type="InterPro" id="IPR026122">
    <property type="entry name" value="MOV-10/SDE3_DEXXQ/H-box"/>
</dbReference>
<keyword evidence="5" id="KW-0547">Nucleotide-binding</keyword>
<evidence type="ECO:0000256" key="8">
    <source>
        <dbReference type="ARBA" id="ARBA00022840"/>
    </source>
</evidence>
<dbReference type="InterPro" id="IPR041679">
    <property type="entry name" value="DNA2/NAM7-like_C"/>
</dbReference>
<evidence type="ECO:0000256" key="4">
    <source>
        <dbReference type="ARBA" id="ARBA00022490"/>
    </source>
</evidence>
<dbReference type="InterPro" id="IPR047187">
    <property type="entry name" value="SF1_C_Upf1"/>
</dbReference>
<dbReference type="GO" id="GO:0031047">
    <property type="term" value="P:regulatory ncRNA-mediated gene silencing"/>
    <property type="evidence" value="ECO:0007669"/>
    <property type="project" value="UniProtKB-KW"/>
</dbReference>
<dbReference type="GO" id="GO:0003723">
    <property type="term" value="F:RNA binding"/>
    <property type="evidence" value="ECO:0007669"/>
    <property type="project" value="InterPro"/>
</dbReference>
<gene>
    <name evidence="14" type="ORF">RDB_LOCUS151534</name>
</gene>
<evidence type="ECO:0000256" key="12">
    <source>
        <dbReference type="SAM" id="MobiDB-lite"/>
    </source>
</evidence>
<dbReference type="Proteomes" id="UP000663888">
    <property type="component" value="Unassembled WGS sequence"/>
</dbReference>
<keyword evidence="4" id="KW-0963">Cytoplasm</keyword>
<comment type="similarity">
    <text evidence="2">Belongs to the DNA2/NAM7 helicase family. SDE3 subfamily.</text>
</comment>
<dbReference type="Pfam" id="PF21634">
    <property type="entry name" value="MOV-10_beta-barrel"/>
    <property type="match status" value="1"/>
</dbReference>
<evidence type="ECO:0000256" key="5">
    <source>
        <dbReference type="ARBA" id="ARBA00022741"/>
    </source>
</evidence>
<dbReference type="GO" id="GO:0005524">
    <property type="term" value="F:ATP binding"/>
    <property type="evidence" value="ECO:0007669"/>
    <property type="project" value="UniProtKB-KW"/>
</dbReference>
<keyword evidence="7" id="KW-0347">Helicase</keyword>
<dbReference type="GO" id="GO:0005694">
    <property type="term" value="C:chromosome"/>
    <property type="evidence" value="ECO:0007669"/>
    <property type="project" value="UniProtKB-ARBA"/>
</dbReference>
<evidence type="ECO:0000256" key="2">
    <source>
        <dbReference type="ARBA" id="ARBA00005601"/>
    </source>
</evidence>
<keyword evidence="6" id="KW-0378">Hydrolase</keyword>
<reference evidence="14" key="1">
    <citation type="submission" date="2021-01" db="EMBL/GenBank/DDBJ databases">
        <authorList>
            <person name="Kaushik A."/>
        </authorList>
    </citation>
    <scope>NUCLEOTIDE SEQUENCE</scope>
    <source>
        <strain evidence="14">AG4-R118</strain>
    </source>
</reference>
<comment type="catalytic activity">
    <reaction evidence="11">
        <text>ATP + H2O = ADP + phosphate + H(+)</text>
        <dbReference type="Rhea" id="RHEA:13065"/>
        <dbReference type="ChEBI" id="CHEBI:15377"/>
        <dbReference type="ChEBI" id="CHEBI:15378"/>
        <dbReference type="ChEBI" id="CHEBI:30616"/>
        <dbReference type="ChEBI" id="CHEBI:43474"/>
        <dbReference type="ChEBI" id="CHEBI:456216"/>
        <dbReference type="EC" id="3.6.4.12"/>
    </reaction>
    <physiologicalReaction direction="left-to-right" evidence="11">
        <dbReference type="Rhea" id="RHEA:13066"/>
    </physiologicalReaction>
</comment>
<dbReference type="InterPro" id="IPR049080">
    <property type="entry name" value="MOV-10-like_beta-barrel"/>
</dbReference>
<evidence type="ECO:0000256" key="1">
    <source>
        <dbReference type="ARBA" id="ARBA00004496"/>
    </source>
</evidence>
<dbReference type="AlphaFoldDB" id="A0A8H3CUL7"/>
<dbReference type="SUPFAM" id="SSF52540">
    <property type="entry name" value="P-loop containing nucleoside triphosphate hydrolases"/>
    <property type="match status" value="1"/>
</dbReference>
<dbReference type="GO" id="GO:0005737">
    <property type="term" value="C:cytoplasm"/>
    <property type="evidence" value="ECO:0007669"/>
    <property type="project" value="UniProtKB-SubCell"/>
</dbReference>
<dbReference type="InterPro" id="IPR041677">
    <property type="entry name" value="DNA2/NAM7_AAA_11"/>
</dbReference>
<evidence type="ECO:0000313" key="15">
    <source>
        <dbReference type="Proteomes" id="UP000663888"/>
    </source>
</evidence>
<dbReference type="Pfam" id="PF13087">
    <property type="entry name" value="AAA_12"/>
    <property type="match status" value="1"/>
</dbReference>
<dbReference type="GO" id="GO:0016787">
    <property type="term" value="F:hydrolase activity"/>
    <property type="evidence" value="ECO:0007669"/>
    <property type="project" value="UniProtKB-KW"/>
</dbReference>
<dbReference type="GO" id="GO:0003678">
    <property type="term" value="F:DNA helicase activity"/>
    <property type="evidence" value="ECO:0007669"/>
    <property type="project" value="UniProtKB-EC"/>
</dbReference>
<dbReference type="PANTHER" id="PTHR45418:SF1">
    <property type="entry name" value="CANCER_TESTIS ANTIGEN 55"/>
    <property type="match status" value="1"/>
</dbReference>
<evidence type="ECO:0000259" key="13">
    <source>
        <dbReference type="PROSITE" id="PS51192"/>
    </source>
</evidence>
<dbReference type="Gene3D" id="3.40.50.300">
    <property type="entry name" value="P-loop containing nucleotide triphosphate hydrolases"/>
    <property type="match status" value="2"/>
</dbReference>
<evidence type="ECO:0000256" key="9">
    <source>
        <dbReference type="ARBA" id="ARBA00023158"/>
    </source>
</evidence>
<dbReference type="GO" id="GO:0032574">
    <property type="term" value="F:5'-3' RNA helicase activity"/>
    <property type="evidence" value="ECO:0007669"/>
    <property type="project" value="InterPro"/>
</dbReference>
<dbReference type="PROSITE" id="PS51192">
    <property type="entry name" value="HELICASE_ATP_BIND_1"/>
    <property type="match status" value="1"/>
</dbReference>
<evidence type="ECO:0000256" key="3">
    <source>
        <dbReference type="ARBA" id="ARBA00012552"/>
    </source>
</evidence>
<name>A0A8H3CUL7_9AGAM</name>
<sequence>MATICPSILTATVCLNNACPNLHDTSNFCQICNVALTTAAQYNAHVKTSAHAQALNASQWLKCTLCNRHYLRGSLEQTNHEKTNGHIQLLARHPVGGDPAVVEIPAPPKHTRCDACRQTFPSAEYDKHRRTPAHITRERVYNYNNAVIRSQANQRGVEVTGSQNGIDLGVCPPTSDANATPTEILLKCVGETPVSLTHVRTSSSVGLQSNFQLCFTITTVPLPTTIVPQGSVAAQISFNPQGQRGRFEDRLEFVFQDTTGTFAITRPVKAIAGNNDLVVLAPTAPYRRPRRAREREEANQDIVDVESEAGGRRRRRPRRGMKRGLGSPTIPRDILQLLRQAPSEDQIRDFRERFLPAGDLTNDTYEEYWINLVHAEHFQAEQDLKVFDMDNVELQRTEHSYRLTVPGLAEKRPSVLEGDRIKLHPHSKPEDIWFRGIVRQVEGTTVLISFHATFPHSPTERYDVQFVLNPVTFLRMKQALRVGQKRSNVLFPTTEDMQPMSNAAQNPEQDIVLYNRILGSNLEQRNAVAQVIRLPPGSPPFIVFGPPGTGKTVTIVECISQLLDNENNRILACAPSNPASDVIAQRLIAIRGLQPDKLLRLNARGRPREPVPEELIPYSVYDGNDFRAFNSEKLNSYQVVITTCSSAALLYRQGIEPGAFTHIFVDEAGQGSEPEIMIPISMMAGSKTNIILSGDPKQLGPVISSPVARPLGLNLSYLERLMGTPAYDEVAMRGISVAKLLQNFRSHASIISFPNEQFYRNELIAHAPQDIANSLVNWNRLPTANFPVIFEAVAGEDMREETSPSYFNPHEVSLVKDYVQGLAPFIASTSRIGIVTPYKAQVRKIRQLLRNNNITDVDIGSVEQFQGQERQVIIVSTVRSNRDLLSFDVRHTLGFVANAKRLNVAITRAQSLLVVIGDPVVLGLDRLWRRFMYFVYRSGGWRGAPFPWNPDANPDDDPATFDAAEQDIRDLLRRANEPGSPGEFDLTGDH</sequence>
<dbReference type="FunFam" id="3.40.50.300:FF:000326">
    <property type="entry name" value="P-loop containing nucleoside triphosphate hydrolase"/>
    <property type="match status" value="1"/>
</dbReference>
<accession>A0A8H3CUL7</accession>
<comment type="catalytic activity">
    <reaction evidence="10">
        <text>ATP + H2O = ADP + phosphate + H(+)</text>
        <dbReference type="Rhea" id="RHEA:13065"/>
        <dbReference type="ChEBI" id="CHEBI:15377"/>
        <dbReference type="ChEBI" id="CHEBI:15378"/>
        <dbReference type="ChEBI" id="CHEBI:30616"/>
        <dbReference type="ChEBI" id="CHEBI:43474"/>
        <dbReference type="ChEBI" id="CHEBI:456216"/>
        <dbReference type="EC" id="3.6.4.13"/>
    </reaction>
</comment>
<evidence type="ECO:0000313" key="14">
    <source>
        <dbReference type="EMBL" id="CAE6500009.1"/>
    </source>
</evidence>
<evidence type="ECO:0000256" key="6">
    <source>
        <dbReference type="ARBA" id="ARBA00022801"/>
    </source>
</evidence>